<dbReference type="SUPFAM" id="SSF56784">
    <property type="entry name" value="HAD-like"/>
    <property type="match status" value="1"/>
</dbReference>
<evidence type="ECO:0000313" key="3">
    <source>
        <dbReference type="Proteomes" id="UP000799766"/>
    </source>
</evidence>
<dbReference type="PANTHER" id="PTHR43316:SF3">
    <property type="entry name" value="HALOACID DEHALOGENASE, TYPE II (AFU_ORTHOLOGUE AFUA_2G07750)-RELATED"/>
    <property type="match status" value="1"/>
</dbReference>
<keyword evidence="1" id="KW-0378">Hydrolase</keyword>
<proteinExistence type="predicted"/>
<dbReference type="AlphaFoldDB" id="A0A6A6P7V5"/>
<dbReference type="InterPro" id="IPR023214">
    <property type="entry name" value="HAD_sf"/>
</dbReference>
<accession>A0A6A6P7V5</accession>
<dbReference type="Pfam" id="PF00702">
    <property type="entry name" value="Hydrolase"/>
    <property type="match status" value="1"/>
</dbReference>
<name>A0A6A6P7V5_9PEZI</name>
<dbReference type="InterPro" id="IPR036412">
    <property type="entry name" value="HAD-like_sf"/>
</dbReference>
<reference evidence="2" key="1">
    <citation type="journal article" date="2020" name="Stud. Mycol.">
        <title>101 Dothideomycetes genomes: a test case for predicting lifestyles and emergence of pathogens.</title>
        <authorList>
            <person name="Haridas S."/>
            <person name="Albert R."/>
            <person name="Binder M."/>
            <person name="Bloem J."/>
            <person name="Labutti K."/>
            <person name="Salamov A."/>
            <person name="Andreopoulos B."/>
            <person name="Baker S."/>
            <person name="Barry K."/>
            <person name="Bills G."/>
            <person name="Bluhm B."/>
            <person name="Cannon C."/>
            <person name="Castanera R."/>
            <person name="Culley D."/>
            <person name="Daum C."/>
            <person name="Ezra D."/>
            <person name="Gonzalez J."/>
            <person name="Henrissat B."/>
            <person name="Kuo A."/>
            <person name="Liang C."/>
            <person name="Lipzen A."/>
            <person name="Lutzoni F."/>
            <person name="Magnuson J."/>
            <person name="Mondo S."/>
            <person name="Nolan M."/>
            <person name="Ohm R."/>
            <person name="Pangilinan J."/>
            <person name="Park H.-J."/>
            <person name="Ramirez L."/>
            <person name="Alfaro M."/>
            <person name="Sun H."/>
            <person name="Tritt A."/>
            <person name="Yoshinaga Y."/>
            <person name="Zwiers L.-H."/>
            <person name="Turgeon B."/>
            <person name="Goodwin S."/>
            <person name="Spatafora J."/>
            <person name="Crous P."/>
            <person name="Grigoriev I."/>
        </authorList>
    </citation>
    <scope>NUCLEOTIDE SEQUENCE</scope>
    <source>
        <strain evidence="2">ATCC 16933</strain>
    </source>
</reference>
<evidence type="ECO:0000256" key="1">
    <source>
        <dbReference type="ARBA" id="ARBA00022801"/>
    </source>
</evidence>
<dbReference type="PANTHER" id="PTHR43316">
    <property type="entry name" value="HYDROLASE, HALOACID DELAHOGENASE-RELATED"/>
    <property type="match status" value="1"/>
</dbReference>
<dbReference type="Gene3D" id="1.10.150.240">
    <property type="entry name" value="Putative phosphatase, domain 2"/>
    <property type="match status" value="1"/>
</dbReference>
<organism evidence="2 3">
    <name type="scientific">Lineolata rhizophorae</name>
    <dbReference type="NCBI Taxonomy" id="578093"/>
    <lineage>
        <taxon>Eukaryota</taxon>
        <taxon>Fungi</taxon>
        <taxon>Dikarya</taxon>
        <taxon>Ascomycota</taxon>
        <taxon>Pezizomycotina</taxon>
        <taxon>Dothideomycetes</taxon>
        <taxon>Dothideomycetes incertae sedis</taxon>
        <taxon>Lineolatales</taxon>
        <taxon>Lineolataceae</taxon>
        <taxon>Lineolata</taxon>
    </lineage>
</organism>
<dbReference type="Proteomes" id="UP000799766">
    <property type="component" value="Unassembled WGS sequence"/>
</dbReference>
<dbReference type="Gene3D" id="3.40.50.1000">
    <property type="entry name" value="HAD superfamily/HAD-like"/>
    <property type="match status" value="1"/>
</dbReference>
<dbReference type="InterPro" id="IPR051540">
    <property type="entry name" value="S-2-haloacid_dehalogenase"/>
</dbReference>
<dbReference type="OrthoDB" id="3256520at2759"/>
<sequence>MASDKRNIVLAFDVYGTLLSTASIAQKLGEFLGDDAKAKHIAAEWRKYQLEYTWRLNSMNQYLPFSTVTARALRHALAEAGAPLPPSATASLLTAYDALAPFPDALAGLDALRAANGNGNDDDDDDGGAPTLRFAALAFSNGTRAMVESSLAAAPGLAPRAAGLLRRVVVVDDGGGAGPRYKPAPEAYEACLRAVGVGGGEEGEEEKEVEGRPRSRADVWLVSGNPFDVVGARAAGMNACWVDRAGTGWVDGLAEEGMGPEVVVRGLDEVVGKVRDKVLGG</sequence>
<dbReference type="InterPro" id="IPR023198">
    <property type="entry name" value="PGP-like_dom2"/>
</dbReference>
<dbReference type="GO" id="GO:0016787">
    <property type="term" value="F:hydrolase activity"/>
    <property type="evidence" value="ECO:0007669"/>
    <property type="project" value="UniProtKB-KW"/>
</dbReference>
<keyword evidence="3" id="KW-1185">Reference proteome</keyword>
<dbReference type="EMBL" id="MU001675">
    <property type="protein sequence ID" value="KAF2459513.1"/>
    <property type="molecule type" value="Genomic_DNA"/>
</dbReference>
<gene>
    <name evidence="2" type="ORF">BDY21DRAFT_377868</name>
</gene>
<protein>
    <submittedName>
        <fullName evidence="2">HAD-like domain-containing protein</fullName>
    </submittedName>
</protein>
<evidence type="ECO:0000313" key="2">
    <source>
        <dbReference type="EMBL" id="KAF2459513.1"/>
    </source>
</evidence>